<dbReference type="Gene3D" id="2.160.10.10">
    <property type="entry name" value="Hexapeptide repeat proteins"/>
    <property type="match status" value="1"/>
</dbReference>
<dbReference type="PROSITE" id="PS00101">
    <property type="entry name" value="HEXAPEP_TRANSFERASES"/>
    <property type="match status" value="1"/>
</dbReference>
<name>A0A1Y6C710_9PROT</name>
<dbReference type="STRING" id="560819.SAMN05428998_1167"/>
<accession>A0A1Y6C710</accession>
<dbReference type="PANTHER" id="PTHR23416">
    <property type="entry name" value="SIALIC ACID SYNTHASE-RELATED"/>
    <property type="match status" value="1"/>
</dbReference>
<proteinExistence type="predicted"/>
<dbReference type="InterPro" id="IPR001451">
    <property type="entry name" value="Hexapep"/>
</dbReference>
<dbReference type="InterPro" id="IPR011004">
    <property type="entry name" value="Trimer_LpxA-like_sf"/>
</dbReference>
<evidence type="ECO:0000256" key="2">
    <source>
        <dbReference type="ARBA" id="ARBA00022737"/>
    </source>
</evidence>
<dbReference type="Pfam" id="PF14602">
    <property type="entry name" value="Hexapep_2"/>
    <property type="match status" value="1"/>
</dbReference>
<keyword evidence="3" id="KW-0012">Acyltransferase</keyword>
<dbReference type="PANTHER" id="PTHR23416:SF78">
    <property type="entry name" value="LIPOPOLYSACCHARIDE BIOSYNTHESIS O-ACETYL TRANSFERASE WBBJ-RELATED"/>
    <property type="match status" value="1"/>
</dbReference>
<dbReference type="InterPro" id="IPR051159">
    <property type="entry name" value="Hexapeptide_acetyltransf"/>
</dbReference>
<dbReference type="CDD" id="cd04647">
    <property type="entry name" value="LbH_MAT_like"/>
    <property type="match status" value="1"/>
</dbReference>
<dbReference type="EMBL" id="FWZX01000016">
    <property type="protein sequence ID" value="SMF45441.1"/>
    <property type="molecule type" value="Genomic_DNA"/>
</dbReference>
<keyword evidence="2" id="KW-0677">Repeat</keyword>
<dbReference type="Pfam" id="PF00132">
    <property type="entry name" value="Hexapep"/>
    <property type="match status" value="1"/>
</dbReference>
<keyword evidence="5" id="KW-1185">Reference proteome</keyword>
<keyword evidence="1 4" id="KW-0808">Transferase</keyword>
<reference evidence="4 5" key="1">
    <citation type="submission" date="2017-04" db="EMBL/GenBank/DDBJ databases">
        <authorList>
            <person name="Afonso C.L."/>
            <person name="Miller P.J."/>
            <person name="Scott M.A."/>
            <person name="Spackman E."/>
            <person name="Goraichik I."/>
            <person name="Dimitrov K.M."/>
            <person name="Suarez D.L."/>
            <person name="Swayne D.E."/>
        </authorList>
    </citation>
    <scope>NUCLEOTIDE SEQUENCE [LARGE SCALE GENOMIC DNA]</scope>
    <source>
        <strain evidence="4 5">USBA 355</strain>
    </source>
</reference>
<gene>
    <name evidence="4" type="ORF">SAMN05428998_1167</name>
</gene>
<organism evidence="4 5">
    <name type="scientific">Tistlia consotensis USBA 355</name>
    <dbReference type="NCBI Taxonomy" id="560819"/>
    <lineage>
        <taxon>Bacteria</taxon>
        <taxon>Pseudomonadati</taxon>
        <taxon>Pseudomonadota</taxon>
        <taxon>Alphaproteobacteria</taxon>
        <taxon>Rhodospirillales</taxon>
        <taxon>Rhodovibrionaceae</taxon>
        <taxon>Tistlia</taxon>
    </lineage>
</organism>
<dbReference type="SUPFAM" id="SSF51161">
    <property type="entry name" value="Trimeric LpxA-like enzymes"/>
    <property type="match status" value="1"/>
</dbReference>
<protein>
    <submittedName>
        <fullName evidence="4">Transferase hexapeptide (Six repeat-containing protein)</fullName>
    </submittedName>
</protein>
<sequence>MHLSTGPEGRLVLGERVFLNSGVVVSAQRSIEIGDDCKIGDMTALYDSNFHQIEEGAEVGVAPVRLGRNVWLGRGVVVLPGVTIGDHSVVGAGSVVTAAIPPGVLAAGNPARVLRPLRCSEAFRRR</sequence>
<evidence type="ECO:0000313" key="5">
    <source>
        <dbReference type="Proteomes" id="UP000192917"/>
    </source>
</evidence>
<dbReference type="Proteomes" id="UP000192917">
    <property type="component" value="Unassembled WGS sequence"/>
</dbReference>
<dbReference type="GO" id="GO:0016746">
    <property type="term" value="F:acyltransferase activity"/>
    <property type="evidence" value="ECO:0007669"/>
    <property type="project" value="UniProtKB-KW"/>
</dbReference>
<evidence type="ECO:0000313" key="4">
    <source>
        <dbReference type="EMBL" id="SMF45441.1"/>
    </source>
</evidence>
<dbReference type="AlphaFoldDB" id="A0A1Y6C710"/>
<dbReference type="InterPro" id="IPR018357">
    <property type="entry name" value="Hexapep_transf_CS"/>
</dbReference>
<dbReference type="RefSeq" id="WP_280523332.1">
    <property type="nucleotide sequence ID" value="NZ_FWZX01000016.1"/>
</dbReference>
<evidence type="ECO:0000256" key="1">
    <source>
        <dbReference type="ARBA" id="ARBA00022679"/>
    </source>
</evidence>
<evidence type="ECO:0000256" key="3">
    <source>
        <dbReference type="ARBA" id="ARBA00023315"/>
    </source>
</evidence>